<name>A0A7I8IM23_SPIIN</name>
<dbReference type="EMBL" id="CACRZD030000004">
    <property type="protein sequence ID" value="CAA6658868.1"/>
    <property type="molecule type" value="Genomic_DNA"/>
</dbReference>
<evidence type="ECO:0000313" key="2">
    <source>
        <dbReference type="EMBL" id="CAA2619142.1"/>
    </source>
</evidence>
<feature type="region of interest" description="Disordered" evidence="1">
    <location>
        <begin position="80"/>
        <end position="112"/>
    </location>
</feature>
<gene>
    <name evidence="2" type="ORF">SI7747_04005309</name>
</gene>
<protein>
    <submittedName>
        <fullName evidence="2">Uncharacterized protein</fullName>
    </submittedName>
</protein>
<dbReference type="AlphaFoldDB" id="A0A7I8IM23"/>
<accession>A0A7I8IM23</accession>
<organism evidence="2">
    <name type="scientific">Spirodela intermedia</name>
    <name type="common">Intermediate duckweed</name>
    <dbReference type="NCBI Taxonomy" id="51605"/>
    <lineage>
        <taxon>Eukaryota</taxon>
        <taxon>Viridiplantae</taxon>
        <taxon>Streptophyta</taxon>
        <taxon>Embryophyta</taxon>
        <taxon>Tracheophyta</taxon>
        <taxon>Spermatophyta</taxon>
        <taxon>Magnoliopsida</taxon>
        <taxon>Liliopsida</taxon>
        <taxon>Araceae</taxon>
        <taxon>Lemnoideae</taxon>
        <taxon>Spirodela</taxon>
    </lineage>
</organism>
<feature type="region of interest" description="Disordered" evidence="1">
    <location>
        <begin position="1"/>
        <end position="56"/>
    </location>
</feature>
<dbReference type="EMBL" id="LR743591">
    <property type="protein sequence ID" value="CAA2619142.1"/>
    <property type="molecule type" value="Genomic_DNA"/>
</dbReference>
<feature type="compositionally biased region" description="Low complexity" evidence="1">
    <location>
        <begin position="96"/>
        <end position="112"/>
    </location>
</feature>
<proteinExistence type="predicted"/>
<dbReference type="Proteomes" id="UP001189122">
    <property type="component" value="Unassembled WGS sequence"/>
</dbReference>
<evidence type="ECO:0000256" key="1">
    <source>
        <dbReference type="SAM" id="MobiDB-lite"/>
    </source>
</evidence>
<reference evidence="2 3" key="1">
    <citation type="submission" date="2019-12" db="EMBL/GenBank/DDBJ databases">
        <authorList>
            <person name="Scholz U."/>
            <person name="Mascher M."/>
            <person name="Fiebig A."/>
        </authorList>
    </citation>
    <scope>NUCLEOTIDE SEQUENCE</scope>
</reference>
<evidence type="ECO:0000313" key="3">
    <source>
        <dbReference type="Proteomes" id="UP001189122"/>
    </source>
</evidence>
<sequence>MMLPQGALDLLENCDLPPPPPAESPTPVADPRARSRGGGSGAGREQRPFGLPSRGESMRLYAHRQWLRLLEAEKTTWLRRQKTNNAAAPVADPLQPAASSSPSVWASPPWAS</sequence>
<keyword evidence="3" id="KW-1185">Reference proteome</keyword>